<evidence type="ECO:0000313" key="2">
    <source>
        <dbReference type="EMBL" id="BAM46359.1"/>
    </source>
</evidence>
<dbReference type="EMBL" id="AP012050">
    <property type="protein sequence ID" value="BAM46359.1"/>
    <property type="molecule type" value="Genomic_DNA"/>
</dbReference>
<feature type="coiled-coil region" evidence="1">
    <location>
        <begin position="27"/>
        <end position="62"/>
    </location>
</feature>
<dbReference type="STRING" id="698758.AXY_02270"/>
<name>K0IVA2_AMPXN</name>
<dbReference type="RefSeq" id="WP_015008965.1">
    <property type="nucleotide sequence ID" value="NC_018704.1"/>
</dbReference>
<organism evidence="2 3">
    <name type="scientific">Amphibacillus xylanus (strain ATCC 51415 / DSM 6626 / JCM 7361 / LMG 17667 / NBRC 15112 / Ep01)</name>
    <dbReference type="NCBI Taxonomy" id="698758"/>
    <lineage>
        <taxon>Bacteria</taxon>
        <taxon>Bacillati</taxon>
        <taxon>Bacillota</taxon>
        <taxon>Bacilli</taxon>
        <taxon>Bacillales</taxon>
        <taxon>Bacillaceae</taxon>
        <taxon>Amphibacillus</taxon>
    </lineage>
</organism>
<dbReference type="KEGG" id="axl:AXY_02270"/>
<keyword evidence="1" id="KW-0175">Coiled coil</keyword>
<gene>
    <name evidence="2" type="ordered locus">AXY_02270</name>
</gene>
<accession>K0IVA2</accession>
<dbReference type="HOGENOM" id="CLU_2204532_0_0_9"/>
<keyword evidence="3" id="KW-1185">Reference proteome</keyword>
<sequence>MIKDIVLALIAVLGPIISGVWSYKSSVKKAEADLKAVREKNKTEIESIKIQAENELEKIREQSLSEGRLYEEKLKLDLLAKQFSNPKVQKRIEEMLDKEFSKRIYDI</sequence>
<evidence type="ECO:0000313" key="3">
    <source>
        <dbReference type="Proteomes" id="UP000006294"/>
    </source>
</evidence>
<proteinExistence type="predicted"/>
<evidence type="ECO:0000256" key="1">
    <source>
        <dbReference type="SAM" id="Coils"/>
    </source>
</evidence>
<dbReference type="AlphaFoldDB" id="K0IVA2"/>
<reference evidence="2 3" key="1">
    <citation type="submission" date="2011-01" db="EMBL/GenBank/DDBJ databases">
        <title>Whole genome sequence of Amphibacillus xylinus NBRC 15112.</title>
        <authorList>
            <person name="Nakazawa H."/>
            <person name="Katano Y."/>
            <person name="Nakamura S."/>
            <person name="Sasagawa M."/>
            <person name="Fukada J."/>
            <person name="Arai T."/>
            <person name="Sasakura N."/>
            <person name="Mochizuki D."/>
            <person name="Hosoyama A."/>
            <person name="Harada K."/>
            <person name="Horikawa H."/>
            <person name="Kato Y."/>
            <person name="Harada T."/>
            <person name="Sasaki K."/>
            <person name="Sekiguchi M."/>
            <person name="Hodoyama M."/>
            <person name="Nishiko R."/>
            <person name="Narita H."/>
            <person name="Hanamaki A."/>
            <person name="Hata C."/>
            <person name="Konno Y."/>
            <person name="Niimura Y."/>
            <person name="Yamazaki S."/>
            <person name="Fujita N."/>
        </authorList>
    </citation>
    <scope>NUCLEOTIDE SEQUENCE [LARGE SCALE GENOMIC DNA]</scope>
    <source>
        <strain evidence="3">ATCC 51415 / DSM 6626 / JCM 7361 / LMG 17667 / NBRC 15112 / Ep01</strain>
    </source>
</reference>
<dbReference type="Proteomes" id="UP000006294">
    <property type="component" value="Chromosome"/>
</dbReference>
<protein>
    <submittedName>
        <fullName evidence="2">Uncharacterized protein</fullName>
    </submittedName>
</protein>